<dbReference type="InterPro" id="IPR000825">
    <property type="entry name" value="SUF_FeS_clus_asmbl_SufBD_core"/>
</dbReference>
<dbReference type="KEGG" id="bhc:JFL75_20745"/>
<dbReference type="PANTHER" id="PTHR30508:SF1">
    <property type="entry name" value="UPF0051 PROTEIN ABCI8, CHLOROPLASTIC-RELATED"/>
    <property type="match status" value="1"/>
</dbReference>
<dbReference type="RefSeq" id="WP_215626631.1">
    <property type="nucleotide sequence ID" value="NZ_CP067089.2"/>
</dbReference>
<protein>
    <submittedName>
        <fullName evidence="3">SufD family Fe-S cluster assembly protein</fullName>
    </submittedName>
</protein>
<feature type="domain" description="SUF system FeS cluster assembly SufBD core" evidence="2">
    <location>
        <begin position="89"/>
        <end position="307"/>
    </location>
</feature>
<comment type="similarity">
    <text evidence="1">Belongs to the iron-sulfur cluster assembly SufBD family.</text>
</comment>
<dbReference type="EMBL" id="CP067089">
    <property type="protein sequence ID" value="QQO09325.1"/>
    <property type="molecule type" value="Genomic_DNA"/>
</dbReference>
<evidence type="ECO:0000256" key="1">
    <source>
        <dbReference type="ARBA" id="ARBA00043967"/>
    </source>
</evidence>
<dbReference type="SUPFAM" id="SSF101960">
    <property type="entry name" value="Stabilizer of iron transporter SufD"/>
    <property type="match status" value="1"/>
</dbReference>
<evidence type="ECO:0000259" key="2">
    <source>
        <dbReference type="Pfam" id="PF01458"/>
    </source>
</evidence>
<dbReference type="GO" id="GO:0016226">
    <property type="term" value="P:iron-sulfur cluster assembly"/>
    <property type="evidence" value="ECO:0007669"/>
    <property type="project" value="InterPro"/>
</dbReference>
<evidence type="ECO:0000313" key="4">
    <source>
        <dbReference type="Proteomes" id="UP000595917"/>
    </source>
</evidence>
<dbReference type="InterPro" id="IPR037284">
    <property type="entry name" value="SUF_FeS_clus_asmbl_SufBD_sf"/>
</dbReference>
<keyword evidence="4" id="KW-1185">Reference proteome</keyword>
<organism evidence="3 4">
    <name type="scientific">Breznakiella homolactica</name>
    <dbReference type="NCBI Taxonomy" id="2798577"/>
    <lineage>
        <taxon>Bacteria</taxon>
        <taxon>Pseudomonadati</taxon>
        <taxon>Spirochaetota</taxon>
        <taxon>Spirochaetia</taxon>
        <taxon>Spirochaetales</taxon>
        <taxon>Breznakiellaceae</taxon>
        <taxon>Breznakiella</taxon>
    </lineage>
</organism>
<accession>A0A7T7XMZ9</accession>
<dbReference type="InterPro" id="IPR055346">
    <property type="entry name" value="Fe-S_cluster_assembly_SufBD"/>
</dbReference>
<name>A0A7T7XMZ9_9SPIR</name>
<dbReference type="Pfam" id="PF01458">
    <property type="entry name" value="SUFBD_core"/>
    <property type="match status" value="1"/>
</dbReference>
<dbReference type="AlphaFoldDB" id="A0A7T7XMZ9"/>
<reference evidence="3" key="1">
    <citation type="submission" date="2021-01" db="EMBL/GenBank/DDBJ databases">
        <title>Description of Breznakiella homolactica.</title>
        <authorList>
            <person name="Song Y."/>
            <person name="Brune A."/>
        </authorList>
    </citation>
    <scope>NUCLEOTIDE SEQUENCE</scope>
    <source>
        <strain evidence="3">RmG30</strain>
    </source>
</reference>
<sequence>MNNPLNTIEKNILEKIAGISELPRGAYNIRVDGKSIGSSSTDDIQIIFKTDKSGMDIRVKPGTRHDHVHIPVVLSKTGHEETVYNDFYIGEGADVTVVAGCGIHNPGASRARHDGIHTFHLEKNSRVRYIEKHYGAGEGSGERILNPVTNVFMEDGSYMEMDTVQIEGVDSTKRITEAELKDGATLVIKEKLMTSGTQFAETEFRVELNGEGASTNVVSRSVAKGKSKQVFLSRINGNAPSMGHSECDAIIMDSASVQAIPEITANHADAELIHEAAIGKIAGEQILKLMTLGLSEEEAEAKIVEGFLK</sequence>
<dbReference type="Proteomes" id="UP000595917">
    <property type="component" value="Chromosome"/>
</dbReference>
<dbReference type="PANTHER" id="PTHR30508">
    <property type="entry name" value="FES CLUSTER ASSEMBLY PROTEIN SUF"/>
    <property type="match status" value="1"/>
</dbReference>
<gene>
    <name evidence="3" type="ORF">JFL75_20745</name>
</gene>
<proteinExistence type="inferred from homology"/>
<evidence type="ECO:0000313" key="3">
    <source>
        <dbReference type="EMBL" id="QQO09325.1"/>
    </source>
</evidence>